<sequence>MKEGRKDGGRDRRRKRNHLMGLSVSCLSLHFIPIYTISARGGCKAKGNSVFCSFIWFSLVTLQDIPHMFFPACIIGHRWIHVCMLTGVGICGRVDIVGIVTCL</sequence>
<proteinExistence type="predicted"/>
<dbReference type="EMBL" id="JAUTDP010000010">
    <property type="protein sequence ID" value="KAK3395844.1"/>
    <property type="molecule type" value="Genomic_DNA"/>
</dbReference>
<comment type="caution">
    <text evidence="2">The sequence shown here is derived from an EMBL/GenBank/DDBJ whole genome shotgun (WGS) entry which is preliminary data.</text>
</comment>
<reference evidence="2" key="2">
    <citation type="submission" date="2023-07" db="EMBL/GenBank/DDBJ databases">
        <authorList>
            <consortium name="Lawrence Berkeley National Laboratory"/>
            <person name="Haridas S."/>
            <person name="Hensen N."/>
            <person name="Bonometti L."/>
            <person name="Westerberg I."/>
            <person name="Brannstrom I.O."/>
            <person name="Guillou S."/>
            <person name="Cros-Aarteil S."/>
            <person name="Calhoun S."/>
            <person name="Kuo A."/>
            <person name="Mondo S."/>
            <person name="Pangilinan J."/>
            <person name="Riley R."/>
            <person name="LaButti K."/>
            <person name="Andreopoulos B."/>
            <person name="Lipzen A."/>
            <person name="Chen C."/>
            <person name="Yanf M."/>
            <person name="Daum C."/>
            <person name="Ng V."/>
            <person name="Clum A."/>
            <person name="Steindorff A."/>
            <person name="Ohm R."/>
            <person name="Martin F."/>
            <person name="Silar P."/>
            <person name="Natvig D."/>
            <person name="Lalanne C."/>
            <person name="Gautier V."/>
            <person name="Ament-velasquez S.L."/>
            <person name="Kruys A."/>
            <person name="Hutchinson M.I."/>
            <person name="Powell A.J."/>
            <person name="Barry K."/>
            <person name="Miller A.N."/>
            <person name="Grigoriev I.V."/>
            <person name="Debuchy R."/>
            <person name="Gladieux P."/>
            <person name="Thoren M.H."/>
            <person name="Johannesson H."/>
        </authorList>
    </citation>
    <scope>NUCLEOTIDE SEQUENCE</scope>
    <source>
        <strain evidence="2">FGSC 1904</strain>
    </source>
</reference>
<organism evidence="2 3">
    <name type="scientific">Sordaria brevicollis</name>
    <dbReference type="NCBI Taxonomy" id="83679"/>
    <lineage>
        <taxon>Eukaryota</taxon>
        <taxon>Fungi</taxon>
        <taxon>Dikarya</taxon>
        <taxon>Ascomycota</taxon>
        <taxon>Pezizomycotina</taxon>
        <taxon>Sordariomycetes</taxon>
        <taxon>Sordariomycetidae</taxon>
        <taxon>Sordariales</taxon>
        <taxon>Sordariaceae</taxon>
        <taxon>Sordaria</taxon>
    </lineage>
</organism>
<evidence type="ECO:0000313" key="3">
    <source>
        <dbReference type="Proteomes" id="UP001281003"/>
    </source>
</evidence>
<keyword evidence="1" id="KW-1133">Transmembrane helix</keyword>
<feature type="transmembrane region" description="Helical" evidence="1">
    <location>
        <begin position="20"/>
        <end position="38"/>
    </location>
</feature>
<reference evidence="2" key="1">
    <citation type="journal article" date="2023" name="Mol. Phylogenet. Evol.">
        <title>Genome-scale phylogeny and comparative genomics of the fungal order Sordariales.</title>
        <authorList>
            <person name="Hensen N."/>
            <person name="Bonometti L."/>
            <person name="Westerberg I."/>
            <person name="Brannstrom I.O."/>
            <person name="Guillou S."/>
            <person name="Cros-Aarteil S."/>
            <person name="Calhoun S."/>
            <person name="Haridas S."/>
            <person name="Kuo A."/>
            <person name="Mondo S."/>
            <person name="Pangilinan J."/>
            <person name="Riley R."/>
            <person name="LaButti K."/>
            <person name="Andreopoulos B."/>
            <person name="Lipzen A."/>
            <person name="Chen C."/>
            <person name="Yan M."/>
            <person name="Daum C."/>
            <person name="Ng V."/>
            <person name="Clum A."/>
            <person name="Steindorff A."/>
            <person name="Ohm R.A."/>
            <person name="Martin F."/>
            <person name="Silar P."/>
            <person name="Natvig D.O."/>
            <person name="Lalanne C."/>
            <person name="Gautier V."/>
            <person name="Ament-Velasquez S.L."/>
            <person name="Kruys A."/>
            <person name="Hutchinson M.I."/>
            <person name="Powell A.J."/>
            <person name="Barry K."/>
            <person name="Miller A.N."/>
            <person name="Grigoriev I.V."/>
            <person name="Debuchy R."/>
            <person name="Gladieux P."/>
            <person name="Hiltunen Thoren M."/>
            <person name="Johannesson H."/>
        </authorList>
    </citation>
    <scope>NUCLEOTIDE SEQUENCE</scope>
    <source>
        <strain evidence="2">FGSC 1904</strain>
    </source>
</reference>
<dbReference type="Proteomes" id="UP001281003">
    <property type="component" value="Unassembled WGS sequence"/>
</dbReference>
<gene>
    <name evidence="2" type="ORF">B0T20DRAFT_420017</name>
</gene>
<name>A0AAE0U9X0_SORBR</name>
<evidence type="ECO:0000313" key="2">
    <source>
        <dbReference type="EMBL" id="KAK3395844.1"/>
    </source>
</evidence>
<accession>A0AAE0U9X0</accession>
<protein>
    <submittedName>
        <fullName evidence="2">Uncharacterized protein</fullName>
    </submittedName>
</protein>
<keyword evidence="3" id="KW-1185">Reference proteome</keyword>
<evidence type="ECO:0000256" key="1">
    <source>
        <dbReference type="SAM" id="Phobius"/>
    </source>
</evidence>
<dbReference type="AlphaFoldDB" id="A0AAE0U9X0"/>
<keyword evidence="1" id="KW-0812">Transmembrane</keyword>
<keyword evidence="1" id="KW-0472">Membrane</keyword>